<evidence type="ECO:0000313" key="3">
    <source>
        <dbReference type="Proteomes" id="UP000241614"/>
    </source>
</evidence>
<sequence>MKNKSYKLMAFMFTMFCIVLCSVTYWLYQNNENDKRFECYSLTTFPKAPPVGNLTLLTHFILSQNDEGVITFTGENDNSESKLQVSREVHFDYQWTENGKLNIFNVNVVINQSDTISNDVFKANVFNFQRPEIHMFIHRFKNSYVLGSLSSPISMCVDKDNML</sequence>
<dbReference type="AlphaFoldDB" id="A0A2T4Y040"/>
<dbReference type="EMBL" id="PZPP01000013">
    <property type="protein sequence ID" value="PTM35544.1"/>
    <property type="molecule type" value="Genomic_DNA"/>
</dbReference>
<organism evidence="2 3">
    <name type="scientific">Enterobacter cloacae</name>
    <dbReference type="NCBI Taxonomy" id="550"/>
    <lineage>
        <taxon>Bacteria</taxon>
        <taxon>Pseudomonadati</taxon>
        <taxon>Pseudomonadota</taxon>
        <taxon>Gammaproteobacteria</taxon>
        <taxon>Enterobacterales</taxon>
        <taxon>Enterobacteriaceae</taxon>
        <taxon>Enterobacter</taxon>
        <taxon>Enterobacter cloacae complex</taxon>
    </lineage>
</organism>
<dbReference type="Proteomes" id="UP000241614">
    <property type="component" value="Unassembled WGS sequence"/>
</dbReference>
<dbReference type="RefSeq" id="WP_108090314.1">
    <property type="nucleotide sequence ID" value="NZ_PZPP01000013.1"/>
</dbReference>
<name>A0A2T4Y040_ENTCL</name>
<keyword evidence="1" id="KW-0812">Transmembrane</keyword>
<gene>
    <name evidence="2" type="ORF">DA103_11605</name>
</gene>
<comment type="caution">
    <text evidence="2">The sequence shown here is derived from an EMBL/GenBank/DDBJ whole genome shotgun (WGS) entry which is preliminary data.</text>
</comment>
<dbReference type="OrthoDB" id="6593070at2"/>
<protein>
    <submittedName>
        <fullName evidence="2">Uncharacterized protein</fullName>
    </submittedName>
</protein>
<keyword evidence="1" id="KW-1133">Transmembrane helix</keyword>
<evidence type="ECO:0000256" key="1">
    <source>
        <dbReference type="SAM" id="Phobius"/>
    </source>
</evidence>
<proteinExistence type="predicted"/>
<reference evidence="2 3" key="1">
    <citation type="submission" date="2018-04" db="EMBL/GenBank/DDBJ databases">
        <title>Genome sequencing reveals highly heavy metal resistance and biotechnology application of the novel Enterobacter cloacae amazonensis isolated from wastewater river in Manaus - Amazonas.</title>
        <authorList>
            <person name="Astolfi M.C.T."/>
            <person name="Carvalho E.B.D.S."/>
            <person name="Lacerda L.B."/>
            <person name="Pinto M.V."/>
            <person name="Nogueira V.B."/>
            <person name="Barros A.M."/>
            <person name="Astolfi-Filho S."/>
        </authorList>
    </citation>
    <scope>NUCLEOTIDE SEQUENCE [LARGE SCALE GENOMIC DNA]</scope>
    <source>
        <strain evidence="3">amazonensis</strain>
    </source>
</reference>
<feature type="transmembrane region" description="Helical" evidence="1">
    <location>
        <begin position="6"/>
        <end position="28"/>
    </location>
</feature>
<accession>A0A2T4Y040</accession>
<evidence type="ECO:0000313" key="2">
    <source>
        <dbReference type="EMBL" id="PTM35544.1"/>
    </source>
</evidence>
<keyword evidence="1" id="KW-0472">Membrane</keyword>